<dbReference type="Gene3D" id="2.160.20.110">
    <property type="match status" value="3"/>
</dbReference>
<organism evidence="2 3">
    <name type="scientific">Candidatus Stercoripulliclostridium merdipullorum</name>
    <dbReference type="NCBI Taxonomy" id="2840952"/>
    <lineage>
        <taxon>Bacteria</taxon>
        <taxon>Bacillati</taxon>
        <taxon>Bacillota</taxon>
        <taxon>Clostridia</taxon>
        <taxon>Eubacteriales</taxon>
        <taxon>Candidatus Stercoripulliclostridium</taxon>
    </lineage>
</organism>
<proteinExistence type="predicted"/>
<reference evidence="2" key="1">
    <citation type="submission" date="2020-10" db="EMBL/GenBank/DDBJ databases">
        <authorList>
            <person name="Gilroy R."/>
        </authorList>
    </citation>
    <scope>NUCLEOTIDE SEQUENCE</scope>
    <source>
        <strain evidence="2">23406</strain>
    </source>
</reference>
<sequence>MKKRFAKYAVLSLIAVVFAVAVFMTAATSVNRVIEEAVDFSQLLPDDGTIGLDVYIDGIKAEAGNGEKTISSYTSATYGGFNGNDEDSKSRWWGSSSCSSYTEARYYIYFSGNVLTAIKNGRMFATVYIYGDSASGGGGDSGGGGVNYRNYSVSGGLSGSGTFGASYSGGIRVASGKINASNPTITIFQQTAAWGNAGSKAFRTTRCWSRAHFNTWNVRVELSFTKPTVTFKSSNTSMGTVSTASATPDFYNTASSTASAKDGFYFSGWSTGLEAPTLTTTQAYNIGSNPTYTANFAAINFPVGTYVYNGKPQAPAVTGLPGEYSATYSYQGTRFNGVSYGESTTKPTDAGNYTATATIKNPSGVAVGTKTVSFTIERADLTATLEGTALYGQVLSQAAFDLAGNVVIRHASDASLGLSYINGAGLQGGTVASYNIEWTDGGIRLPYGTSRQTFRVVLNDVQSSGTWYYYANNYNNNLVMTGGATISTANGLTLSKLEGDETDHPQNLVAFDYDAAYTFVKDNIAYIGLRATPDEAGAFYFAGWRTGNAYFTLEKVYSYPLPADYQEEAIDFQGVFIGVTTEDVRRPYDGSSVFVLPAFTYSRPSTFKIVYDDPVYSSGTYPVAIGAYTASIAIYNNSDGNRTLIATHIVDIAIEVADILLVMTPDDESFYNAAIGWGEKIAFNISVQNAAVGSIAKYMYSTDDGATWHDAQNRDGSTAPSASLGCALSFLAPTEPDVSRTTHYLFVAVPADSAHGVSDPATGEHVVARLSEPFSCKIDTVAPSIDNITYDGAEMTWYNRNITVTFTLTFGGSGAAIEYSLNGSSEWISAAVSMAPQGMPTVPGLDFNPTDDETITNQGTFTLVLSAEQNNVYRFRLRNGTGREAVFDVAFDVKIDKTAPSLTRQSITGAQRNGWYYNGATLTMKALEATGWSGIDRVECDLGGEVVKSGSATLFNADFTYLLTDNRIYRFTVYDKAGNCSTFENDDPDKRPLEVRANVDIVVPTVSVSSDYTPGVWVNADEIVILLTVTTGASGVRPLVSNDGTSFRQLIEDGSVYLNVDNADEYYKTNITGTVTYEVRLTAEQAQNYVFRAVSKGELTGDVTAFGDVKIDRTAPRISDQIDLTPYQTEWRKETLLAWLTAEDTLGIVNSGGLTVNAVNGEDVVAVSYEGGRYQFSMTKCTDYVVTVTDAAGNAISVVFRANIDQVEPELAYGAFIGSTDKAYVADDDPATATWISRQVYGDDAYLRIDTELTFSPSGVKLQYMIGTGGTWRDFPFCESGFVFEEGNENGDIQHRSEVIEIRAEQNDVLQIRLLTGSGVVRGPIDFGVVRIDSTTPATPSVIFRDAENGTAYPSIRTKWVNRATIASFVATDGPTGSGIQTVAVKKYFDASLSGEGEDVALTSLDNVNYSFAAADDAYYVITMSDVAGNIATYSAVRPLIDTTDGFSLSLTTDYVSGTWLNDDSEQALIEFSIVFDGRYTGFGASGGWVEFSTDGINWVTESDILDVVTGGNIHQTIVGNDTLNPSLILSASQANRYRFRAVTGAGTVAMYDGEILFCKDTVTPEVSVGAEAADLPYDGTFWTASDILLNVLMNVGAAGAVLEYVIADTADADLSDAQWTKLGDVGEGRGIERVETVSETTNGKYFFYRLVGNNGKASTIASSVAIRIDKTEVSASFEAVASGAPYTGAWTDQAVTLTLNEIVSGPSGYTVLVAESEPASGVWSDYVEAGGDSYLIDTDIQKEFKLKLVSGSGIEWESDVQLVRIDRVIPQFTASHDSESYYDASTGWYVKQGDIVYTYFLSLTGTSGAVAQYRVSDNGSDWGEWIDAGLEGDRYSFAVHDETCIDGNGGGGIERYYQLSVLSGSGVRSAIDDLGIIRLDSGRYKVSTVAKVGEVAGEGFAFVSGAGNYLRGETVDFAVSTAAPYFFRSLSVTSDAFEEPVGTEAENTSTTEATLSVVVEGANIICEVQLYRSIYLRYDNLSEALQAGATGPAITITDEDAFDLFGEIVLNVGFSEATFGYAYSDIESLLGDKALGVFDLVVTPAIDNFLIANGTGQQYKLVYFKDYSDNDSAIFHVNSAEDLAYVELYVNPDGRYDFLSTARMQARFYQTADIEVTADFRPLCTEYPFTATYDGQGYRIFAEETITVSSEKFGLFANLQGLITNLGVSWDLEIASDHAVVGYHAAVLTGDTTGITGSYALGAVRISDAEDVVFGGIVGRIATAIGGVSTCYSYVDIDVSSASSGKIGGMVGEASTLVLIGGYSVGVVVSEGTRASVGSVAGSVTDLVTSVGDGADTITGTFHYNRNAVFVNATAMPDRLFGDAESIVIPDSFVGQDFAFFMESEEIVGEEASLQKVNTVAELTASRLGSWGLAGSGTAEDPFLIDHVDKLLALEWLPWAYFRQTLNLSVSGAFNPLGQRVPFAGVYDGDGYSISNLTVTEGSVAAFIVQLKGTIRNLVLLNIDFVLGGAEVYAGAAAAFLYEGASIENVVASGTIVMTEGSGSGYIGGIVAAQKGGSVNLAVSMVSIAVEGAREALVGGVIARAESASSVRDVLSVSVITASYAKGFVGGAIGYVDGSAVTGRGIYDVVGNVYVNGSLLNKTIGQNDSAGNLTDIATKQYSEVIGYGEEVGMELGGRRVSEILEGFYPFRDGDGSDFDPFVIYTYTDLLKVGSYMFASFKLGNDIVIGDFDGDGELTEADNYRYDFQSLGGNAEFKGTFDGDGKSIMGLTEALFHLNGGDVRNLNLIVDYRIYSDESQIPAGVKTAKIAEPDADLVFGTVADYNRVGGQVNSVKVQGVIDVNTVGRSRVKIGGVIGVAEGGQIFGAITSIQINVTAATAEVGGVIGSIVGRTETEGSFMLNAITEMNVVVDTIRVYGATAYAGLVAGTNKSGYDLIREEYETSAKVEINGENLGSVSVGYATPFVAENLIQKP</sequence>
<dbReference type="Proteomes" id="UP000886891">
    <property type="component" value="Unassembled WGS sequence"/>
</dbReference>
<dbReference type="Pfam" id="PF18887">
    <property type="entry name" value="MBG_3"/>
    <property type="match status" value="1"/>
</dbReference>
<feature type="domain" description="MBG" evidence="1">
    <location>
        <begin position="306"/>
        <end position="371"/>
    </location>
</feature>
<dbReference type="InterPro" id="IPR043772">
    <property type="entry name" value="MBG_3"/>
</dbReference>
<comment type="caution">
    <text evidence="2">The sequence shown here is derived from an EMBL/GenBank/DDBJ whole genome shotgun (WGS) entry which is preliminary data.</text>
</comment>
<evidence type="ECO:0000313" key="2">
    <source>
        <dbReference type="EMBL" id="HIV00764.1"/>
    </source>
</evidence>
<evidence type="ECO:0000313" key="3">
    <source>
        <dbReference type="Proteomes" id="UP000886891"/>
    </source>
</evidence>
<accession>A0A9D1NCU7</accession>
<evidence type="ECO:0000259" key="1">
    <source>
        <dbReference type="Pfam" id="PF18887"/>
    </source>
</evidence>
<dbReference type="EMBL" id="DVOH01000054">
    <property type="protein sequence ID" value="HIV00764.1"/>
    <property type="molecule type" value="Genomic_DNA"/>
</dbReference>
<name>A0A9D1NCU7_9FIRM</name>
<reference evidence="2" key="2">
    <citation type="journal article" date="2021" name="PeerJ">
        <title>Extensive microbial diversity within the chicken gut microbiome revealed by metagenomics and culture.</title>
        <authorList>
            <person name="Gilroy R."/>
            <person name="Ravi A."/>
            <person name="Getino M."/>
            <person name="Pursley I."/>
            <person name="Horton D.L."/>
            <person name="Alikhan N.F."/>
            <person name="Baker D."/>
            <person name="Gharbi K."/>
            <person name="Hall N."/>
            <person name="Watson M."/>
            <person name="Adriaenssens E.M."/>
            <person name="Foster-Nyarko E."/>
            <person name="Jarju S."/>
            <person name="Secka A."/>
            <person name="Antonio M."/>
            <person name="Oren A."/>
            <person name="Chaudhuri R.R."/>
            <person name="La Ragione R."/>
            <person name="Hildebrand F."/>
            <person name="Pallen M.J."/>
        </authorList>
    </citation>
    <scope>NUCLEOTIDE SEQUENCE</scope>
    <source>
        <strain evidence="2">23406</strain>
    </source>
</reference>
<gene>
    <name evidence="2" type="ORF">IAB14_06605</name>
</gene>
<protein>
    <recommendedName>
        <fullName evidence="1">MBG domain-containing protein</fullName>
    </recommendedName>
</protein>